<evidence type="ECO:0000313" key="9">
    <source>
        <dbReference type="EMBL" id="CAD7658842.1"/>
    </source>
</evidence>
<dbReference type="CDD" id="cd18791">
    <property type="entry name" value="SF2_C_RHA"/>
    <property type="match status" value="1"/>
</dbReference>
<dbReference type="InterPro" id="IPR027417">
    <property type="entry name" value="P-loop_NTPase"/>
</dbReference>
<protein>
    <recommendedName>
        <fullName evidence="11">ATP-dependent RNA helicase DHX30</fullName>
    </recommendedName>
</protein>
<dbReference type="GO" id="GO:0016787">
    <property type="term" value="F:hydrolase activity"/>
    <property type="evidence" value="ECO:0007669"/>
    <property type="project" value="UniProtKB-KW"/>
</dbReference>
<dbReference type="GO" id="GO:0003724">
    <property type="term" value="F:RNA helicase activity"/>
    <property type="evidence" value="ECO:0007669"/>
    <property type="project" value="TreeGrafter"/>
</dbReference>
<evidence type="ECO:0000259" key="7">
    <source>
        <dbReference type="PROSITE" id="PS51192"/>
    </source>
</evidence>
<dbReference type="GO" id="GO:0005737">
    <property type="term" value="C:cytoplasm"/>
    <property type="evidence" value="ECO:0007669"/>
    <property type="project" value="TreeGrafter"/>
</dbReference>
<dbReference type="SUPFAM" id="SSF52540">
    <property type="entry name" value="P-loop containing nucleoside triphosphate hydrolases"/>
    <property type="match status" value="1"/>
</dbReference>
<evidence type="ECO:0000259" key="8">
    <source>
        <dbReference type="PROSITE" id="PS51194"/>
    </source>
</evidence>
<dbReference type="SMART" id="SM00847">
    <property type="entry name" value="HA2"/>
    <property type="match status" value="1"/>
</dbReference>
<dbReference type="FunFam" id="3.40.50.300:FF:000526">
    <property type="entry name" value="DExH-box ATP-dependent RNA helicase DExH3"/>
    <property type="match status" value="1"/>
</dbReference>
<dbReference type="OrthoDB" id="5600252at2759"/>
<dbReference type="PROSITE" id="PS51194">
    <property type="entry name" value="HELICASE_CTER"/>
    <property type="match status" value="1"/>
</dbReference>
<dbReference type="SMART" id="SM00490">
    <property type="entry name" value="HELICc"/>
    <property type="match status" value="1"/>
</dbReference>
<evidence type="ECO:0000256" key="3">
    <source>
        <dbReference type="ARBA" id="ARBA00022806"/>
    </source>
</evidence>
<evidence type="ECO:0000256" key="4">
    <source>
        <dbReference type="ARBA" id="ARBA00022840"/>
    </source>
</evidence>
<dbReference type="Gene3D" id="3.40.50.300">
    <property type="entry name" value="P-loop containing nucleotide triphosphate hydrolases"/>
    <property type="match status" value="2"/>
</dbReference>
<dbReference type="AlphaFoldDB" id="A0A7R9MER3"/>
<evidence type="ECO:0000256" key="1">
    <source>
        <dbReference type="ARBA" id="ARBA00022741"/>
    </source>
</evidence>
<dbReference type="Gene3D" id="3.30.160.20">
    <property type="match status" value="1"/>
</dbReference>
<proteinExistence type="inferred from homology"/>
<dbReference type="Gene3D" id="1.20.120.1080">
    <property type="match status" value="1"/>
</dbReference>
<dbReference type="InterPro" id="IPR011545">
    <property type="entry name" value="DEAD/DEAH_box_helicase_dom"/>
</dbReference>
<keyword evidence="10" id="KW-1185">Reference proteome</keyword>
<dbReference type="PANTHER" id="PTHR18934">
    <property type="entry name" value="ATP-DEPENDENT RNA HELICASE"/>
    <property type="match status" value="1"/>
</dbReference>
<dbReference type="Pfam" id="PF00271">
    <property type="entry name" value="Helicase_C"/>
    <property type="match status" value="1"/>
</dbReference>
<dbReference type="InterPro" id="IPR007502">
    <property type="entry name" value="Helicase-assoc_dom"/>
</dbReference>
<evidence type="ECO:0008006" key="11">
    <source>
        <dbReference type="Google" id="ProtNLM"/>
    </source>
</evidence>
<dbReference type="PROSITE" id="PS51192">
    <property type="entry name" value="HELICASE_ATP_BIND_1"/>
    <property type="match status" value="1"/>
</dbReference>
<dbReference type="SMART" id="SM00487">
    <property type="entry name" value="DEXDc"/>
    <property type="match status" value="1"/>
</dbReference>
<dbReference type="InterPro" id="IPR001650">
    <property type="entry name" value="Helicase_C-like"/>
</dbReference>
<keyword evidence="4" id="KW-0067">ATP-binding</keyword>
<dbReference type="Proteomes" id="UP000728032">
    <property type="component" value="Unassembled WGS sequence"/>
</dbReference>
<keyword evidence="3" id="KW-0347">Helicase</keyword>
<keyword evidence="2" id="KW-0378">Hydrolase</keyword>
<feature type="non-terminal residue" evidence="9">
    <location>
        <position position="859"/>
    </location>
</feature>
<dbReference type="EMBL" id="CAJPVJ010015963">
    <property type="protein sequence ID" value="CAG2176028.1"/>
    <property type="molecule type" value="Genomic_DNA"/>
</dbReference>
<reference evidence="9" key="1">
    <citation type="submission" date="2020-11" db="EMBL/GenBank/DDBJ databases">
        <authorList>
            <person name="Tran Van P."/>
        </authorList>
    </citation>
    <scope>NUCLEOTIDE SEQUENCE</scope>
</reference>
<dbReference type="PANTHER" id="PTHR18934:SF257">
    <property type="entry name" value="ATP-DEPENDENT RNA HELICASE DHX30"/>
    <property type="match status" value="1"/>
</dbReference>
<evidence type="ECO:0000256" key="5">
    <source>
        <dbReference type="ARBA" id="ARBA00022884"/>
    </source>
</evidence>
<dbReference type="GO" id="GO:0005634">
    <property type="term" value="C:nucleus"/>
    <property type="evidence" value="ECO:0007669"/>
    <property type="project" value="TreeGrafter"/>
</dbReference>
<gene>
    <name evidence="9" type="ORF">ONB1V03_LOCUS15462</name>
</gene>
<name>A0A7R9MER3_9ACAR</name>
<keyword evidence="1" id="KW-0547">Nucleotide-binding</keyword>
<dbReference type="EMBL" id="OC930788">
    <property type="protein sequence ID" value="CAD7658842.1"/>
    <property type="molecule type" value="Genomic_DNA"/>
</dbReference>
<organism evidence="9">
    <name type="scientific">Oppiella nova</name>
    <dbReference type="NCBI Taxonomy" id="334625"/>
    <lineage>
        <taxon>Eukaryota</taxon>
        <taxon>Metazoa</taxon>
        <taxon>Ecdysozoa</taxon>
        <taxon>Arthropoda</taxon>
        <taxon>Chelicerata</taxon>
        <taxon>Arachnida</taxon>
        <taxon>Acari</taxon>
        <taxon>Acariformes</taxon>
        <taxon>Sarcoptiformes</taxon>
        <taxon>Oribatida</taxon>
        <taxon>Brachypylina</taxon>
        <taxon>Oppioidea</taxon>
        <taxon>Oppiidae</taxon>
        <taxon>Oppiella</taxon>
    </lineage>
</organism>
<evidence type="ECO:0000256" key="6">
    <source>
        <dbReference type="ARBA" id="ARBA00060772"/>
    </source>
</evidence>
<evidence type="ECO:0000313" key="10">
    <source>
        <dbReference type="Proteomes" id="UP000728032"/>
    </source>
</evidence>
<dbReference type="InterPro" id="IPR002464">
    <property type="entry name" value="DNA/RNA_helicase_DEAH_CS"/>
</dbReference>
<dbReference type="Pfam" id="PF00270">
    <property type="entry name" value="DEAD"/>
    <property type="match status" value="1"/>
</dbReference>
<comment type="similarity">
    <text evidence="6">Belongs to the DExH box helicase family.</text>
</comment>
<dbReference type="GO" id="GO:0002151">
    <property type="term" value="F:G-quadruplex RNA binding"/>
    <property type="evidence" value="ECO:0007669"/>
    <property type="project" value="TreeGrafter"/>
</dbReference>
<evidence type="ECO:0000256" key="2">
    <source>
        <dbReference type="ARBA" id="ARBA00022801"/>
    </source>
</evidence>
<dbReference type="GO" id="GO:0003678">
    <property type="term" value="F:DNA helicase activity"/>
    <property type="evidence" value="ECO:0007669"/>
    <property type="project" value="TreeGrafter"/>
</dbReference>
<feature type="domain" description="Helicase C-terminal" evidence="8">
    <location>
        <begin position="451"/>
        <end position="624"/>
    </location>
</feature>
<dbReference type="GO" id="GO:0005524">
    <property type="term" value="F:ATP binding"/>
    <property type="evidence" value="ECO:0007669"/>
    <property type="project" value="UniProtKB-KW"/>
</dbReference>
<keyword evidence="5" id="KW-0694">RNA-binding</keyword>
<dbReference type="PROSITE" id="PS00690">
    <property type="entry name" value="DEAH_ATP_HELICASE"/>
    <property type="match status" value="1"/>
</dbReference>
<accession>A0A7R9MER3</accession>
<dbReference type="InterPro" id="IPR014001">
    <property type="entry name" value="Helicase_ATP-bd"/>
</dbReference>
<sequence>MTDKDIYDERYFPPSLRTAGQSTYKFKQYFHESHYQRKPQIDSILNAATKVWTTTCHMIEPKEVVFTASKPRKKDSEAIAMGKALMWLRDNDFVDNGFNAIKLTNKQIQDFYHSTNGPISIKPISGGLKDEMKKFCDSFDVNLKDKIVDICRAFRQKEFAFNSCDEISTEEEVKEPSTYGSVVRNVFNNTVYEESSDELIIDRELQLNSFINKRKRREESDDNYRRLREKIGDLPINKFRQQILETIEQNRVIVITGDTGCGKTTQLPQMIFESEISQQRGAFTNIVVSQPRRLPAIAISHRIASEFGEESIGNSIGYHIRFDKTLPKHSNGVILLCSAGILLRKLGSNAGLKGVSHVIIDEVHERDVITDFLLVMLKRSLNLNPNLRVILMSASMNAQLFSQYFDCPLIEVPGRCYPVNHFYLNDFSSKIANRSSLQTFSERNPKVDINMTKDLIDYIDRKKGDGAILCFLPGWAEIQAVSTELEKLNSGSNHLIIIPVHSKLPSASQQKIFTRPPVGIRKVVLSTNIAETSLTIDDVVYVIDSGLAKEMRFNTRLNVSSFGTHWISRANAKQRSGRAGRVTEGQCFRMYTRDTESAIMDEFPTAEILRVPLENVVMTAKFHCPDEPIKQFLSAVPQPPTFEAINRAIELLKGLKILDEKENLTVLGKRVVNFTSDPRLSVALVYSSFFSCVKSMLPIVSQLSTNREPFEVMSTEKLLVRQTKDSFSYDIMSDHIPYVDLTLEYQQITNSGTDVDLICYIEDNHLHRYSMNTILETMKQLASHLEESQFITRNSWKSITSDVNINWHRKYLLTCALVPAFVSNCVRLLRGEVRNQRIKDNALYPIDVKNGSKVKFTAE</sequence>
<feature type="domain" description="Helicase ATP-binding" evidence="7">
    <location>
        <begin position="244"/>
        <end position="414"/>
    </location>
</feature>